<organism evidence="2 3">
    <name type="scientific">Bugula neritina</name>
    <name type="common">Brown bryozoan</name>
    <name type="synonym">Sertularia neritina</name>
    <dbReference type="NCBI Taxonomy" id="10212"/>
    <lineage>
        <taxon>Eukaryota</taxon>
        <taxon>Metazoa</taxon>
        <taxon>Spiralia</taxon>
        <taxon>Lophotrochozoa</taxon>
        <taxon>Bryozoa</taxon>
        <taxon>Gymnolaemata</taxon>
        <taxon>Cheilostomatida</taxon>
        <taxon>Flustrina</taxon>
        <taxon>Buguloidea</taxon>
        <taxon>Bugulidae</taxon>
        <taxon>Bugula</taxon>
    </lineage>
</organism>
<evidence type="ECO:0000313" key="3">
    <source>
        <dbReference type="Proteomes" id="UP000593567"/>
    </source>
</evidence>
<proteinExistence type="predicted"/>
<name>A0A7J7IVF8_BUGNE</name>
<keyword evidence="3" id="KW-1185">Reference proteome</keyword>
<accession>A0A7J7IVF8</accession>
<dbReference type="AlphaFoldDB" id="A0A7J7IVF8"/>
<keyword evidence="1" id="KW-1133">Transmembrane helix</keyword>
<dbReference type="Proteomes" id="UP000593567">
    <property type="component" value="Unassembled WGS sequence"/>
</dbReference>
<dbReference type="EMBL" id="VXIV02003352">
    <property type="protein sequence ID" value="KAF6017889.1"/>
    <property type="molecule type" value="Genomic_DNA"/>
</dbReference>
<feature type="transmembrane region" description="Helical" evidence="1">
    <location>
        <begin position="36"/>
        <end position="56"/>
    </location>
</feature>
<feature type="transmembrane region" description="Helical" evidence="1">
    <location>
        <begin position="6"/>
        <end position="24"/>
    </location>
</feature>
<comment type="caution">
    <text evidence="2">The sequence shown here is derived from an EMBL/GenBank/DDBJ whole genome shotgun (WGS) entry which is preliminary data.</text>
</comment>
<sequence length="81" mass="8953">MLPSSSVFVSLVRICPILYITTALTPTLPATMSVRYLMYSISVVVLTSFILVNLVYVVTANLVGIHMHVVHVLVLCKLTIY</sequence>
<evidence type="ECO:0000256" key="1">
    <source>
        <dbReference type="SAM" id="Phobius"/>
    </source>
</evidence>
<gene>
    <name evidence="2" type="ORF">EB796_023800</name>
</gene>
<keyword evidence="1" id="KW-0472">Membrane</keyword>
<reference evidence="2" key="1">
    <citation type="submission" date="2020-06" db="EMBL/GenBank/DDBJ databases">
        <title>Draft genome of Bugula neritina, a colonial animal packing powerful symbionts and potential medicines.</title>
        <authorList>
            <person name="Rayko M."/>
        </authorList>
    </citation>
    <scope>NUCLEOTIDE SEQUENCE [LARGE SCALE GENOMIC DNA]</scope>
    <source>
        <strain evidence="2">Kwan_BN1</strain>
    </source>
</reference>
<keyword evidence="1" id="KW-0812">Transmembrane</keyword>
<protein>
    <submittedName>
        <fullName evidence="2">Uncharacterized protein</fullName>
    </submittedName>
</protein>
<evidence type="ECO:0000313" key="2">
    <source>
        <dbReference type="EMBL" id="KAF6017889.1"/>
    </source>
</evidence>